<protein>
    <submittedName>
        <fullName evidence="2">Uncharacterized protein</fullName>
    </submittedName>
</protein>
<feature type="region of interest" description="Disordered" evidence="1">
    <location>
        <begin position="34"/>
        <end position="53"/>
    </location>
</feature>
<evidence type="ECO:0000256" key="1">
    <source>
        <dbReference type="SAM" id="MobiDB-lite"/>
    </source>
</evidence>
<proteinExistence type="predicted"/>
<sequence length="146" mass="15961">MTGRLRFRISVECTEGGYSKMLFHANAAVHDVQQRDAEPGRGYGDSGKPSRRSSRIVVHNKELRALRVGGLAEFQEGPLTHLWESGGGSVCVPRGQKTVSLPCSTKVARRLLFFLVADYKGLAFLPRTVTHSQENSSLGLLPQPNG</sequence>
<dbReference type="EMBL" id="OE000218">
    <property type="protein sequence ID" value="CAD7452958.1"/>
    <property type="molecule type" value="Genomic_DNA"/>
</dbReference>
<accession>A0A7R9FG25</accession>
<reference evidence="2" key="1">
    <citation type="submission" date="2020-11" db="EMBL/GenBank/DDBJ databases">
        <authorList>
            <person name="Tran Van P."/>
        </authorList>
    </citation>
    <scope>NUCLEOTIDE SEQUENCE</scope>
</reference>
<organism evidence="2">
    <name type="scientific">Timema tahoe</name>
    <dbReference type="NCBI Taxonomy" id="61484"/>
    <lineage>
        <taxon>Eukaryota</taxon>
        <taxon>Metazoa</taxon>
        <taxon>Ecdysozoa</taxon>
        <taxon>Arthropoda</taxon>
        <taxon>Hexapoda</taxon>
        <taxon>Insecta</taxon>
        <taxon>Pterygota</taxon>
        <taxon>Neoptera</taxon>
        <taxon>Polyneoptera</taxon>
        <taxon>Phasmatodea</taxon>
        <taxon>Timematodea</taxon>
        <taxon>Timematoidea</taxon>
        <taxon>Timematidae</taxon>
        <taxon>Timema</taxon>
    </lineage>
</organism>
<dbReference type="AlphaFoldDB" id="A0A7R9FG25"/>
<evidence type="ECO:0000313" key="2">
    <source>
        <dbReference type="EMBL" id="CAD7452958.1"/>
    </source>
</evidence>
<gene>
    <name evidence="2" type="ORF">TTEB3V08_LOCUS1115</name>
</gene>
<name>A0A7R9FG25_9NEOP</name>